<keyword evidence="10" id="KW-1185">Reference proteome</keyword>
<evidence type="ECO:0000256" key="5">
    <source>
        <dbReference type="ARBA" id="ARBA00033098"/>
    </source>
</evidence>
<comment type="similarity">
    <text evidence="1">Belongs to the glycosyl hydrolase 59 family.</text>
</comment>
<gene>
    <name evidence="9" type="ORF">FIC82_011540</name>
</gene>
<feature type="chain" id="PRO_5027019684" description="galactosylceramidase" evidence="7">
    <location>
        <begin position="33"/>
        <end position="1293"/>
    </location>
</feature>
<dbReference type="InterPro" id="IPR049161">
    <property type="entry name" value="GH59_cat"/>
</dbReference>
<dbReference type="Gene3D" id="3.20.20.80">
    <property type="entry name" value="Glycosidases"/>
    <property type="match status" value="1"/>
</dbReference>
<evidence type="ECO:0000256" key="1">
    <source>
        <dbReference type="ARBA" id="ARBA00005637"/>
    </source>
</evidence>
<evidence type="ECO:0000259" key="8">
    <source>
        <dbReference type="Pfam" id="PF02057"/>
    </source>
</evidence>
<dbReference type="GO" id="GO:0006683">
    <property type="term" value="P:galactosylceramide catabolic process"/>
    <property type="evidence" value="ECO:0007669"/>
    <property type="project" value="InterPro"/>
</dbReference>
<evidence type="ECO:0000256" key="4">
    <source>
        <dbReference type="ARBA" id="ARBA00022963"/>
    </source>
</evidence>
<dbReference type="EMBL" id="CP052757">
    <property type="protein sequence ID" value="QJW36728.1"/>
    <property type="molecule type" value="Genomic_DNA"/>
</dbReference>
<feature type="domain" description="Glycosyl hydrolase family 59 catalytic" evidence="8">
    <location>
        <begin position="87"/>
        <end position="423"/>
    </location>
</feature>
<accession>A0A6M5UHW6</accession>
<evidence type="ECO:0000256" key="2">
    <source>
        <dbReference type="ARBA" id="ARBA00012657"/>
    </source>
</evidence>
<reference evidence="10" key="1">
    <citation type="journal article" date="2022" name="Int. J. Syst. Evol. Microbiol.">
        <title>Cellulosimicrobium protaetiae sp. nov., isolated from the gut of the larva of Protaetia brevitarsis seulensis.</title>
        <authorList>
            <person name="Le Han H."/>
            <person name="Nguyen T.T.H."/>
            <person name="Li Z."/>
            <person name="Shin N.R."/>
            <person name="Kim S.G."/>
        </authorList>
    </citation>
    <scope>NUCLEOTIDE SEQUENCE [LARGE SCALE GENOMIC DNA]</scope>
    <source>
        <strain evidence="10">BI34</strain>
    </source>
</reference>
<dbReference type="Proteomes" id="UP000451354">
    <property type="component" value="Chromosome"/>
</dbReference>
<dbReference type="KEGG" id="cprt:FIC82_011540"/>
<keyword evidence="7" id="KW-0732">Signal</keyword>
<keyword evidence="3" id="KW-0746">Sphingolipid metabolism</keyword>
<evidence type="ECO:0000256" key="7">
    <source>
        <dbReference type="SAM" id="SignalP"/>
    </source>
</evidence>
<dbReference type="InterPro" id="IPR013785">
    <property type="entry name" value="Aldolase_TIM"/>
</dbReference>
<dbReference type="PANTHER" id="PTHR15172:SF1">
    <property type="entry name" value="GALACTOCEREBROSIDASE"/>
    <property type="match status" value="1"/>
</dbReference>
<evidence type="ECO:0000313" key="9">
    <source>
        <dbReference type="EMBL" id="QJW36728.1"/>
    </source>
</evidence>
<proteinExistence type="inferred from homology"/>
<evidence type="ECO:0000256" key="3">
    <source>
        <dbReference type="ARBA" id="ARBA00022919"/>
    </source>
</evidence>
<organism evidence="9 10">
    <name type="scientific">Cellulosimicrobium protaetiae</name>
    <dbReference type="NCBI Taxonomy" id="2587808"/>
    <lineage>
        <taxon>Bacteria</taxon>
        <taxon>Bacillati</taxon>
        <taxon>Actinomycetota</taxon>
        <taxon>Actinomycetes</taxon>
        <taxon>Micrococcales</taxon>
        <taxon>Promicromonosporaceae</taxon>
        <taxon>Cellulosimicrobium</taxon>
    </lineage>
</organism>
<dbReference type="GO" id="GO:0016020">
    <property type="term" value="C:membrane"/>
    <property type="evidence" value="ECO:0007669"/>
    <property type="project" value="GOC"/>
</dbReference>
<name>A0A6M5UHW6_9MICO</name>
<dbReference type="PANTHER" id="PTHR15172">
    <property type="entry name" value="GALACTOCEREBROSIDASE"/>
    <property type="match status" value="1"/>
</dbReference>
<dbReference type="Gene3D" id="2.60.120.560">
    <property type="entry name" value="Exo-inulinase, domain 1"/>
    <property type="match status" value="1"/>
</dbReference>
<feature type="signal peptide" evidence="7">
    <location>
        <begin position="1"/>
        <end position="32"/>
    </location>
</feature>
<keyword evidence="4" id="KW-0442">Lipid degradation</keyword>
<evidence type="ECO:0000256" key="6">
    <source>
        <dbReference type="SAM" id="MobiDB-lite"/>
    </source>
</evidence>
<dbReference type="Gene3D" id="3.20.20.70">
    <property type="entry name" value="Aldolase class I"/>
    <property type="match status" value="1"/>
</dbReference>
<dbReference type="EC" id="3.2.1.46" evidence="2"/>
<dbReference type="RefSeq" id="WP_154798641.1">
    <property type="nucleotide sequence ID" value="NZ_CP052757.1"/>
</dbReference>
<protein>
    <recommendedName>
        <fullName evidence="2">galactosylceramidase</fullName>
        <ecNumber evidence="2">3.2.1.46</ecNumber>
    </recommendedName>
    <alternativeName>
        <fullName evidence="5">Galactosylceramidase</fullName>
    </alternativeName>
</protein>
<sequence>MRLHAPPGRRSARAATAVTTALALAVTGLAAAAPAASTPDAPAPAASAVPADLPELRFDDPSIDWAQILVDGEDVERRTDGTPYNVFGGFGSVSCNNTGNLLLDYKEENPEAYWRIMRLIFDPETGAGLKHIKVELGADNNTSSGTEPATKRSADEPANVLRGSGFHFIADALSINPDIETEALRWGEPSWTKTDPDLRYQWYKETIDAAYDTYGVEFDYMSPSQNEVGGSFRQASIAPELAWVVDFAERLEEDAEAEDARYDYGDIKIVALDTYRNVEPVAAAILASPAALEQVDAIGYHYDIAGGPNLTRLNKEYGMEVLYSEGVAPMIDPEYRVNADPARGGLGGTVGAVDIADRFINAYRWSGAGEHPAHMTSFLFQPAVSAMYEGTQYSPKHLVRASDPWSGYYEGGVGVALVRHFHQFAETGWEYVEGATYGDGTKGDGGTNVDTSTRTYMTLRTPAADGGEPDFTQVHANNTKTARHFEVKVANLGEPRPLTVWETRGPDADEKYDANWLRPTGHVEPVRTETVDGTEYAVYQVEIAPYSIQTLSTLPLGVEGTTQAYDRADYASPVQDTVLELPYTDDFEYAGYPETDVHGTSMGYVERRGGSPRYTADQNGAFEVEERDGERGNVLVQKIHAENRGFTWDVWGSHAQDRPSTAPPATQLGDHSWANYTASVDFRLDTQVRDASLANFAGLGVRQLLPTGEDLATYAVRVHADGSWQLRKLGTAVASGTVAGFDADAWHALSVEARDTVITVTLDGEPLARYVDASANPVLTGRVSLVSGYYNTEYDDLAITPIEGQAWESTKIDDADSRIAYPGGFSYTQAGYAHLNRTQHVLSAGRSAVFEVEGTGFNLFGATAAATIDVAVDDQPVRTVDVGATGDRQTSYWQRGLDGSTPHTVTVTVRSGTFTLDGVDVLVGGADPVVTDPETTPVTVATPVARLATTVGEAPELPATVRATSQAGTTIDAPVEWFVPAGAFDTPYAMATVTGTFVDNESLAVSAQVEVVPDGVRYFVDANAPAVPASSAFGAVKSHVEAAGGALRNAEADAAWSADRGWGRVASYSAKGLLNQSPYDKTRETGWYTSGAATPLQYRFTLPAGTYTVSSGHTEWWNVGSGKARNMQTSVSWTGADGQAVTMPVGKVAFPNGSLGRSQVLSGEFTLTEQTVVTYSVANDGGTEAPVLSWVAVAGEVADLGVATTAVVETRCLAGKPYLAVRVTNDDDVALDVDVETAYGSRSFTAVAPGTSAYQSFAVRSTPTEGTATVTARTTGDDDRESVEEVAHPAPTC</sequence>
<evidence type="ECO:0000313" key="10">
    <source>
        <dbReference type="Proteomes" id="UP000451354"/>
    </source>
</evidence>
<feature type="region of interest" description="Disordered" evidence="6">
    <location>
        <begin position="1264"/>
        <end position="1293"/>
    </location>
</feature>
<dbReference type="OrthoDB" id="9802318at2"/>
<dbReference type="Pfam" id="PF02057">
    <property type="entry name" value="Glyco_hydro_59"/>
    <property type="match status" value="1"/>
</dbReference>
<dbReference type="InterPro" id="IPR001286">
    <property type="entry name" value="Glyco_hydro_59"/>
</dbReference>
<feature type="compositionally biased region" description="Low complexity" evidence="6">
    <location>
        <begin position="1264"/>
        <end position="1274"/>
    </location>
</feature>
<dbReference type="Gene3D" id="2.60.120.260">
    <property type="entry name" value="Galactose-binding domain-like"/>
    <property type="match status" value="1"/>
</dbReference>
<dbReference type="GO" id="GO:0004336">
    <property type="term" value="F:galactosylceramidase activity"/>
    <property type="evidence" value="ECO:0007669"/>
    <property type="project" value="UniProtKB-EC"/>
</dbReference>
<dbReference type="GO" id="GO:0005764">
    <property type="term" value="C:lysosome"/>
    <property type="evidence" value="ECO:0007669"/>
    <property type="project" value="TreeGrafter"/>
</dbReference>
<dbReference type="SUPFAM" id="SSF51445">
    <property type="entry name" value="(Trans)glycosidases"/>
    <property type="match status" value="1"/>
</dbReference>
<dbReference type="InterPro" id="IPR017853">
    <property type="entry name" value="GH"/>
</dbReference>
<keyword evidence="4" id="KW-0443">Lipid metabolism</keyword>